<dbReference type="Proteomes" id="UP000257109">
    <property type="component" value="Unassembled WGS sequence"/>
</dbReference>
<reference evidence="1" key="1">
    <citation type="submission" date="2018-05" db="EMBL/GenBank/DDBJ databases">
        <title>Draft genome of Mucuna pruriens seed.</title>
        <authorList>
            <person name="Nnadi N.E."/>
            <person name="Vos R."/>
            <person name="Hasami M.H."/>
            <person name="Devisetty U.K."/>
            <person name="Aguiy J.C."/>
        </authorList>
    </citation>
    <scope>NUCLEOTIDE SEQUENCE [LARGE SCALE GENOMIC DNA]</scope>
    <source>
        <strain evidence="1">JCA_2017</strain>
    </source>
</reference>
<gene>
    <name evidence="1" type="ORF">CR513_06821</name>
</gene>
<dbReference type="AlphaFoldDB" id="A0A371I1J4"/>
<protein>
    <submittedName>
        <fullName evidence="1">Uncharacterized protein</fullName>
    </submittedName>
</protein>
<accession>A0A371I1J4</accession>
<proteinExistence type="predicted"/>
<dbReference type="EMBL" id="QJKJ01001187">
    <property type="protein sequence ID" value="RDY08906.1"/>
    <property type="molecule type" value="Genomic_DNA"/>
</dbReference>
<feature type="non-terminal residue" evidence="1">
    <location>
        <position position="1"/>
    </location>
</feature>
<name>A0A371I1J4_MUCPR</name>
<organism evidence="1 2">
    <name type="scientific">Mucuna pruriens</name>
    <name type="common">Velvet bean</name>
    <name type="synonym">Dolichos pruriens</name>
    <dbReference type="NCBI Taxonomy" id="157652"/>
    <lineage>
        <taxon>Eukaryota</taxon>
        <taxon>Viridiplantae</taxon>
        <taxon>Streptophyta</taxon>
        <taxon>Embryophyta</taxon>
        <taxon>Tracheophyta</taxon>
        <taxon>Spermatophyta</taxon>
        <taxon>Magnoliopsida</taxon>
        <taxon>eudicotyledons</taxon>
        <taxon>Gunneridae</taxon>
        <taxon>Pentapetalae</taxon>
        <taxon>rosids</taxon>
        <taxon>fabids</taxon>
        <taxon>Fabales</taxon>
        <taxon>Fabaceae</taxon>
        <taxon>Papilionoideae</taxon>
        <taxon>50 kb inversion clade</taxon>
        <taxon>NPAAA clade</taxon>
        <taxon>indigoferoid/millettioid clade</taxon>
        <taxon>Phaseoleae</taxon>
        <taxon>Mucuna</taxon>
    </lineage>
</organism>
<evidence type="ECO:0000313" key="1">
    <source>
        <dbReference type="EMBL" id="RDY08906.1"/>
    </source>
</evidence>
<evidence type="ECO:0000313" key="2">
    <source>
        <dbReference type="Proteomes" id="UP000257109"/>
    </source>
</evidence>
<dbReference type="PANTHER" id="PTHR35046">
    <property type="entry name" value="ZINC KNUCKLE (CCHC-TYPE) FAMILY PROTEIN"/>
    <property type="match status" value="1"/>
</dbReference>
<comment type="caution">
    <text evidence="1">The sequence shown here is derived from an EMBL/GenBank/DDBJ whole genome shotgun (WGS) entry which is preliminary data.</text>
</comment>
<dbReference type="OrthoDB" id="1747743at2759"/>
<sequence length="76" mass="8489">MRKWCSIIIDGGNNVNVASTRLVEKLNLPILVHPSKGEMVVTKQVSMAFTVKKYSDEMLCDVMPVEATNILLGQPW</sequence>
<keyword evidence="2" id="KW-1185">Reference proteome</keyword>
<dbReference type="CDD" id="cd00303">
    <property type="entry name" value="retropepsin_like"/>
    <property type="match status" value="1"/>
</dbReference>
<dbReference type="PANTHER" id="PTHR35046:SF9">
    <property type="entry name" value="RNA-DIRECTED DNA POLYMERASE"/>
    <property type="match status" value="1"/>
</dbReference>